<dbReference type="EMBL" id="JBHSEC010000019">
    <property type="protein sequence ID" value="MFC4411289.1"/>
    <property type="molecule type" value="Genomic_DNA"/>
</dbReference>
<keyword evidence="2" id="KW-1185">Reference proteome</keyword>
<gene>
    <name evidence="1" type="ORF">ACFOZY_12740</name>
</gene>
<sequence length="91" mass="10660">MHDREIVEAFALMWRDRSSVKSGSLKDVRNLIRSELNDEFTHPRVRRTPSEKYQLAIARIEKLEVVEAVKCELIRLYHNELASIVKTVNPN</sequence>
<evidence type="ECO:0000313" key="2">
    <source>
        <dbReference type="Proteomes" id="UP001595817"/>
    </source>
</evidence>
<dbReference type="RefSeq" id="WP_378156038.1">
    <property type="nucleotide sequence ID" value="NZ_JBHSEC010000019.1"/>
</dbReference>
<proteinExistence type="predicted"/>
<accession>A0ABV8X8K0</accession>
<organism evidence="1 2">
    <name type="scientific">Chungangia koreensis</name>
    <dbReference type="NCBI Taxonomy" id="752657"/>
    <lineage>
        <taxon>Bacteria</taxon>
        <taxon>Bacillati</taxon>
        <taxon>Bacillota</taxon>
        <taxon>Bacilli</taxon>
        <taxon>Lactobacillales</taxon>
        <taxon>Chungangia</taxon>
    </lineage>
</organism>
<comment type="caution">
    <text evidence="1">The sequence shown here is derived from an EMBL/GenBank/DDBJ whole genome shotgun (WGS) entry which is preliminary data.</text>
</comment>
<evidence type="ECO:0000313" key="1">
    <source>
        <dbReference type="EMBL" id="MFC4411289.1"/>
    </source>
</evidence>
<reference evidence="2" key="1">
    <citation type="journal article" date="2019" name="Int. J. Syst. Evol. Microbiol.">
        <title>The Global Catalogue of Microorganisms (GCM) 10K type strain sequencing project: providing services to taxonomists for standard genome sequencing and annotation.</title>
        <authorList>
            <consortium name="The Broad Institute Genomics Platform"/>
            <consortium name="The Broad Institute Genome Sequencing Center for Infectious Disease"/>
            <person name="Wu L."/>
            <person name="Ma J."/>
        </authorList>
    </citation>
    <scope>NUCLEOTIDE SEQUENCE [LARGE SCALE GENOMIC DNA]</scope>
    <source>
        <strain evidence="2">CCUG 59778</strain>
    </source>
</reference>
<dbReference type="Proteomes" id="UP001595817">
    <property type="component" value="Unassembled WGS sequence"/>
</dbReference>
<protein>
    <submittedName>
        <fullName evidence="1">Uncharacterized protein</fullName>
    </submittedName>
</protein>
<name>A0ABV8X8K0_9LACT</name>